<accession>A0A8J7W408</accession>
<evidence type="ECO:0000313" key="4">
    <source>
        <dbReference type="Proteomes" id="UP000675664"/>
    </source>
</evidence>
<feature type="transmembrane region" description="Helical" evidence="1">
    <location>
        <begin position="37"/>
        <end position="58"/>
    </location>
</feature>
<sequence length="191" mass="20711">MMNYIWAGMLVLGILFAVINGRLGEFSEGLMKSCTDGVYFILGLAGIMGVWSGIMNIAKETGLIDLVAQKTKPLIRYLFPKGLRKETTAMILMSFTANLFGAGNSATVFSIKAMSMLDAENNRSETASNAMCMFIAVNMSMIQLVPITVIKIRSEAGSVNSGSIIIPAIIAGLISMIASIMVCKFYERKRI</sequence>
<dbReference type="AlphaFoldDB" id="A0A8J7W408"/>
<organism evidence="3 4">
    <name type="scientific">Sinanaerobacter chloroacetimidivorans</name>
    <dbReference type="NCBI Taxonomy" id="2818044"/>
    <lineage>
        <taxon>Bacteria</taxon>
        <taxon>Bacillati</taxon>
        <taxon>Bacillota</taxon>
        <taxon>Clostridia</taxon>
        <taxon>Peptostreptococcales</taxon>
        <taxon>Anaerovoracaceae</taxon>
        <taxon>Sinanaerobacter</taxon>
    </lineage>
</organism>
<keyword evidence="1" id="KW-0812">Transmembrane</keyword>
<keyword evidence="1" id="KW-0472">Membrane</keyword>
<reference evidence="3" key="2">
    <citation type="submission" date="2021-04" db="EMBL/GenBank/DDBJ databases">
        <authorList>
            <person name="Liu J."/>
        </authorList>
    </citation>
    <scope>NUCLEOTIDE SEQUENCE</scope>
    <source>
        <strain evidence="3">BAD-6</strain>
    </source>
</reference>
<feature type="transmembrane region" description="Helical" evidence="1">
    <location>
        <begin position="6"/>
        <end position="25"/>
    </location>
</feature>
<evidence type="ECO:0000256" key="1">
    <source>
        <dbReference type="SAM" id="Phobius"/>
    </source>
</evidence>
<keyword evidence="1" id="KW-1133">Transmembrane helix</keyword>
<feature type="transmembrane region" description="Helical" evidence="1">
    <location>
        <begin position="164"/>
        <end position="186"/>
    </location>
</feature>
<name>A0A8J7W408_9FIRM</name>
<evidence type="ECO:0000259" key="2">
    <source>
        <dbReference type="Pfam" id="PF07670"/>
    </source>
</evidence>
<gene>
    <name evidence="3" type="ORF">KCX82_21500</name>
</gene>
<dbReference type="RefSeq" id="WP_227020564.1">
    <property type="nucleotide sequence ID" value="NZ_JAGSND010000028.1"/>
</dbReference>
<dbReference type="Pfam" id="PF07670">
    <property type="entry name" value="Gate"/>
    <property type="match status" value="1"/>
</dbReference>
<comment type="caution">
    <text evidence="3">The sequence shown here is derived from an EMBL/GenBank/DDBJ whole genome shotgun (WGS) entry which is preliminary data.</text>
</comment>
<dbReference type="Proteomes" id="UP000675664">
    <property type="component" value="Unassembled WGS sequence"/>
</dbReference>
<feature type="transmembrane region" description="Helical" evidence="1">
    <location>
        <begin position="89"/>
        <end position="109"/>
    </location>
</feature>
<feature type="domain" description="Nucleoside transporter/FeoB GTPase Gate" evidence="2">
    <location>
        <begin position="42"/>
        <end position="152"/>
    </location>
</feature>
<dbReference type="InterPro" id="IPR011642">
    <property type="entry name" value="Gate_dom"/>
</dbReference>
<keyword evidence="4" id="KW-1185">Reference proteome</keyword>
<proteinExistence type="predicted"/>
<evidence type="ECO:0000313" key="3">
    <source>
        <dbReference type="EMBL" id="MBR0600449.1"/>
    </source>
</evidence>
<reference evidence="3" key="1">
    <citation type="submission" date="2021-04" db="EMBL/GenBank/DDBJ databases">
        <title>Sinoanaerobacter chloroacetimidivorans sp. nov., an obligate anaerobic bacterium isolated from anaerobic sludge.</title>
        <authorList>
            <person name="Bao Y."/>
        </authorList>
    </citation>
    <scope>NUCLEOTIDE SEQUENCE</scope>
    <source>
        <strain evidence="3">BAD-6</strain>
    </source>
</reference>
<protein>
    <submittedName>
        <fullName evidence="3">Spore maturation protein</fullName>
    </submittedName>
</protein>
<dbReference type="EMBL" id="JAGSND010000028">
    <property type="protein sequence ID" value="MBR0600449.1"/>
    <property type="molecule type" value="Genomic_DNA"/>
</dbReference>
<feature type="transmembrane region" description="Helical" evidence="1">
    <location>
        <begin position="130"/>
        <end position="152"/>
    </location>
</feature>